<proteinExistence type="predicted"/>
<dbReference type="Proteomes" id="UP001597369">
    <property type="component" value="Unassembled WGS sequence"/>
</dbReference>
<comment type="caution">
    <text evidence="2">The sequence shown here is derived from an EMBL/GenBank/DDBJ whole genome shotgun (WGS) entry which is preliminary data.</text>
</comment>
<keyword evidence="3" id="KW-1185">Reference proteome</keyword>
<dbReference type="RefSeq" id="WP_229960607.1">
    <property type="nucleotide sequence ID" value="NZ_JAJJWI010000008.1"/>
</dbReference>
<feature type="region of interest" description="Disordered" evidence="1">
    <location>
        <begin position="805"/>
        <end position="833"/>
    </location>
</feature>
<evidence type="ECO:0000313" key="3">
    <source>
        <dbReference type="Proteomes" id="UP001597369"/>
    </source>
</evidence>
<gene>
    <name evidence="2" type="ORF">ACFSKU_07445</name>
</gene>
<organism evidence="2 3">
    <name type="scientific">Pontibacter silvestris</name>
    <dbReference type="NCBI Taxonomy" id="2305183"/>
    <lineage>
        <taxon>Bacteria</taxon>
        <taxon>Pseudomonadati</taxon>
        <taxon>Bacteroidota</taxon>
        <taxon>Cytophagia</taxon>
        <taxon>Cytophagales</taxon>
        <taxon>Hymenobacteraceae</taxon>
        <taxon>Pontibacter</taxon>
    </lineage>
</organism>
<evidence type="ECO:0000313" key="2">
    <source>
        <dbReference type="EMBL" id="MFD2066716.1"/>
    </source>
</evidence>
<dbReference type="PANTHER" id="PTHR30441">
    <property type="entry name" value="DUF748 DOMAIN-CONTAINING PROTEIN"/>
    <property type="match status" value="1"/>
</dbReference>
<accession>A0ABW4WWF8</accession>
<name>A0ABW4WWF8_9BACT</name>
<reference evidence="3" key="1">
    <citation type="journal article" date="2019" name="Int. J. Syst. Evol. Microbiol.">
        <title>The Global Catalogue of Microorganisms (GCM) 10K type strain sequencing project: providing services to taxonomists for standard genome sequencing and annotation.</title>
        <authorList>
            <consortium name="The Broad Institute Genomics Platform"/>
            <consortium name="The Broad Institute Genome Sequencing Center for Infectious Disease"/>
            <person name="Wu L."/>
            <person name="Ma J."/>
        </authorList>
    </citation>
    <scope>NUCLEOTIDE SEQUENCE [LARGE SCALE GENOMIC DNA]</scope>
    <source>
        <strain evidence="3">JCM 16545</strain>
    </source>
</reference>
<dbReference type="PANTHER" id="PTHR30441:SF8">
    <property type="entry name" value="DUF748 DOMAIN-CONTAINING PROTEIN"/>
    <property type="match status" value="1"/>
</dbReference>
<dbReference type="InterPro" id="IPR052894">
    <property type="entry name" value="AsmA-related"/>
</dbReference>
<evidence type="ECO:0000256" key="1">
    <source>
        <dbReference type="SAM" id="MobiDB-lite"/>
    </source>
</evidence>
<sequence length="833" mass="93386">MLFYVVLGVVVVLGIAAGLVHTYQDKIIGLFVTEANKYINTKVEVEKISLSLFDKFPDVAVTLDKVNVLEGLPESKESLARAEKLYFTFSLLDVVTGKYNVKQLFLENGQVYVKVLPDGKVNYEIISTDSTTAESEGFSFDLERISLEQVSVLYIDQQLKHTYEVDAHQFTASLGVSSKIIEVEADGKATVQTIHVGTGEYFKGKAVDVSTALAINRETQTIQFQPSLVQVEGAAYEVGGVIGYTGPTYLDLSLSGKNTNVQSLLSLLPQHITEQYKQYRSEGDIYFNGIIKGNASENENPQMVFNFGCRDATFYHPDVKQRVEKINLTGSFTNGSGHNASTSTLELKGLTGVLQERPFSGNLKYSNFNNPRISFDVRGMLDVGYVLGLTKLEEVPGGMGLADVHIAFSGNLNEFEARPGNNTINTSGDITLHNVSLTLKELPLPLTNLNGNFMFKKNDVAVSNFKGKAGESDFLINGMFRNVLSWLLLDKQRLLVEADFDSNYINFDQLLKEELNTPEESREASSTASTYKFAVSPYVAFDLSATVKRIKFRRFLGKDVKGQVKLRKQVVSSPNVSFSAVGGNFAVKGNLDARVRDHIKVSTTAKLSDMSVDSLFYVFENFNQDFIQDRHLRGRLTANIVSDIYFDSQLNPKTDLLQAEIEATVRNGQLISFEPMNKMSTFVKRSELANMHFAELHNSFWIQQRTIYIPEMDIRSNLTAAPVVSVSGTHTFDQDMDYKIKLPLFYKRRPDKDSRYGVVAEDPDAGNSNLFLTLRGKENSFKIAYDNARVRQKIKTDLREEGRELRDLLQGKKPKQKKEKNVELQEGEYFDFD</sequence>
<protein>
    <submittedName>
        <fullName evidence="2">AsmA-like C-terminal region-containing protein</fullName>
    </submittedName>
</protein>
<dbReference type="EMBL" id="JBHUHV010000022">
    <property type="protein sequence ID" value="MFD2066716.1"/>
    <property type="molecule type" value="Genomic_DNA"/>
</dbReference>